<comment type="pathway">
    <text evidence="1">Nucleotide-sugar biosynthesis; UDP-alpha-D-glucuronate biosynthesis; UDP-alpha-D-glucuronate from UDP-alpha-D-glucose: step 1/1.</text>
</comment>
<feature type="binding site" evidence="9">
    <location>
        <position position="200"/>
    </location>
    <ligand>
        <name>substrate</name>
    </ligand>
</feature>
<evidence type="ECO:0000256" key="6">
    <source>
        <dbReference type="ARBA" id="ARBA00047473"/>
    </source>
</evidence>
<feature type="binding site" evidence="10">
    <location>
        <position position="35"/>
    </location>
    <ligand>
        <name>NAD(+)</name>
        <dbReference type="ChEBI" id="CHEBI:57540"/>
    </ligand>
</feature>
<accession>A0A5N5W7E9</accession>
<dbReference type="InterPro" id="IPR017476">
    <property type="entry name" value="UDP-Glc/GDP-Man"/>
</dbReference>
<evidence type="ECO:0000256" key="1">
    <source>
        <dbReference type="ARBA" id="ARBA00004701"/>
    </source>
</evidence>
<feature type="binding site" evidence="10">
    <location>
        <position position="122"/>
    </location>
    <ligand>
        <name>NAD(+)</name>
        <dbReference type="ChEBI" id="CHEBI:57540"/>
    </ligand>
</feature>
<dbReference type="SUPFAM" id="SSF51735">
    <property type="entry name" value="NAD(P)-binding Rossmann-fold domains"/>
    <property type="match status" value="1"/>
</dbReference>
<evidence type="ECO:0000256" key="7">
    <source>
        <dbReference type="PIRNR" id="PIRNR000124"/>
    </source>
</evidence>
<dbReference type="PANTHER" id="PTHR43750:SF3">
    <property type="entry name" value="UDP-GLUCOSE 6-DEHYDROGENASE TUAD"/>
    <property type="match status" value="1"/>
</dbReference>
<dbReference type="InterPro" id="IPR036220">
    <property type="entry name" value="UDP-Glc/GDP-Man_DH_C_sf"/>
</dbReference>
<dbReference type="InterPro" id="IPR014026">
    <property type="entry name" value="UDP-Glc/GDP-Man_DH_dimer"/>
</dbReference>
<keyword evidence="13" id="KW-1185">Reference proteome</keyword>
<sequence>MRIAVVGQGYVGVTGAVALAQAGHLVTGIEQDRDRLEALTLGRAPVVEPGLQDQLSLALASGRLSFAGALAPAHAERPFDAVLVTVGSPPAPDGTADLRQVTAAVEEAAGLTPATCVVLKSTVPPGTSDRLLAARPDLRDRFASNPEFLNQGSAMEDWTAPSRLVVGIWSRRVLPLLRSLYDGTICPWVVTTPASAEMAKYASNTFLAAKISFANEIARLCSAPGFDVDDVMQAVGYDPRIGHAFLQPGLGFGDSCLPKDTLALARWAAALGVRTPLLNAVIEVNATQPGVVREILRRELGQDLRRSVIAVLGARYEPWSDDMRAAPSLSLVPALVREAARVRIWDPAIGQGGLAALFPGTEPVADLRTAVRDAHAAVILTEWPEVVEADWTDLGARLARPRVVVDGKNCLRPWQLARLPLRYRGIGNRPAAGVPDPAGSAGITGV</sequence>
<dbReference type="PIRSF" id="PIRSF000124">
    <property type="entry name" value="UDPglc_GDPman_dh"/>
    <property type="match status" value="1"/>
</dbReference>
<evidence type="ECO:0000313" key="13">
    <source>
        <dbReference type="Proteomes" id="UP000327000"/>
    </source>
</evidence>
<dbReference type="Pfam" id="PF03721">
    <property type="entry name" value="UDPG_MGDP_dh_N"/>
    <property type="match status" value="1"/>
</dbReference>
<evidence type="ECO:0000256" key="8">
    <source>
        <dbReference type="PIRSR" id="PIRSR500134-1"/>
    </source>
</evidence>
<dbReference type="GO" id="GO:0051287">
    <property type="term" value="F:NAD binding"/>
    <property type="evidence" value="ECO:0007669"/>
    <property type="project" value="InterPro"/>
</dbReference>
<comment type="similarity">
    <text evidence="2 7">Belongs to the UDP-glucose/GDP-mannose dehydrogenase family.</text>
</comment>
<feature type="binding site" evidence="10">
    <location>
        <position position="259"/>
    </location>
    <ligand>
        <name>NAD(+)</name>
        <dbReference type="ChEBI" id="CHEBI:57540"/>
    </ligand>
</feature>
<dbReference type="Pfam" id="PF03720">
    <property type="entry name" value="UDPG_MGDP_dh_C"/>
    <property type="match status" value="1"/>
</dbReference>
<dbReference type="GO" id="GO:0006065">
    <property type="term" value="P:UDP-glucuronate biosynthetic process"/>
    <property type="evidence" value="ECO:0007669"/>
    <property type="project" value="UniProtKB-UniPathway"/>
</dbReference>
<dbReference type="Gene3D" id="3.40.50.720">
    <property type="entry name" value="NAD(P)-binding Rossmann-like Domain"/>
    <property type="match status" value="2"/>
</dbReference>
<proteinExistence type="inferred from homology"/>
<dbReference type="EMBL" id="VOKX01000028">
    <property type="protein sequence ID" value="KAB7844825.1"/>
    <property type="molecule type" value="Genomic_DNA"/>
</dbReference>
<evidence type="ECO:0000256" key="3">
    <source>
        <dbReference type="ARBA" id="ARBA00012954"/>
    </source>
</evidence>
<dbReference type="AlphaFoldDB" id="A0A5N5W7E9"/>
<dbReference type="NCBIfam" id="TIGR03026">
    <property type="entry name" value="NDP-sugDHase"/>
    <property type="match status" value="1"/>
</dbReference>
<protein>
    <recommendedName>
        <fullName evidence="3 7">UDP-glucose 6-dehydrogenase</fullName>
        <ecNumber evidence="3 7">1.1.1.22</ecNumber>
    </recommendedName>
</protein>
<evidence type="ECO:0000256" key="2">
    <source>
        <dbReference type="ARBA" id="ARBA00006601"/>
    </source>
</evidence>
<dbReference type="Proteomes" id="UP000327000">
    <property type="component" value="Unassembled WGS sequence"/>
</dbReference>
<dbReference type="RefSeq" id="WP_152263883.1">
    <property type="nucleotide sequence ID" value="NZ_VOKX01000028.1"/>
</dbReference>
<dbReference type="SUPFAM" id="SSF48179">
    <property type="entry name" value="6-phosphogluconate dehydrogenase C-terminal domain-like"/>
    <property type="match status" value="1"/>
</dbReference>
<evidence type="ECO:0000256" key="5">
    <source>
        <dbReference type="ARBA" id="ARBA00023027"/>
    </source>
</evidence>
<dbReference type="GO" id="GO:0000271">
    <property type="term" value="P:polysaccharide biosynthetic process"/>
    <property type="evidence" value="ECO:0007669"/>
    <property type="project" value="InterPro"/>
</dbReference>
<feature type="active site" description="Nucleophile" evidence="8">
    <location>
        <position position="256"/>
    </location>
</feature>
<dbReference type="GO" id="GO:0003979">
    <property type="term" value="F:UDP-glucose 6-dehydrogenase activity"/>
    <property type="evidence" value="ECO:0007669"/>
    <property type="project" value="UniProtKB-EC"/>
</dbReference>
<dbReference type="InterPro" id="IPR014027">
    <property type="entry name" value="UDP-Glc/GDP-Man_DH_C"/>
</dbReference>
<dbReference type="Pfam" id="PF00984">
    <property type="entry name" value="UDPG_MGDP_dh"/>
    <property type="match status" value="1"/>
</dbReference>
<dbReference type="PIRSF" id="PIRSF500134">
    <property type="entry name" value="UDPglc_DH_bac"/>
    <property type="match status" value="1"/>
</dbReference>
<keyword evidence="4 7" id="KW-0560">Oxidoreductase</keyword>
<name>A0A5N5W7E9_STRMB</name>
<dbReference type="PRINTS" id="PR00411">
    <property type="entry name" value="PNDRDTASEI"/>
</dbReference>
<comment type="caution">
    <text evidence="12">The sequence shown here is derived from an EMBL/GenBank/DDBJ whole genome shotgun (WGS) entry which is preliminary data.</text>
</comment>
<dbReference type="SUPFAM" id="SSF52413">
    <property type="entry name" value="UDP-glucose/GDP-mannose dehydrogenase C-terminal domain"/>
    <property type="match status" value="1"/>
</dbReference>
<dbReference type="InterPro" id="IPR008927">
    <property type="entry name" value="6-PGluconate_DH-like_C_sf"/>
</dbReference>
<organism evidence="12 13">
    <name type="scientific">Streptomyces mobaraensis</name>
    <name type="common">Streptoverticillium mobaraense</name>
    <dbReference type="NCBI Taxonomy" id="35621"/>
    <lineage>
        <taxon>Bacteria</taxon>
        <taxon>Bacillati</taxon>
        <taxon>Actinomycetota</taxon>
        <taxon>Actinomycetes</taxon>
        <taxon>Kitasatosporales</taxon>
        <taxon>Streptomycetaceae</taxon>
        <taxon>Streptomyces</taxon>
    </lineage>
</organism>
<feature type="binding site" evidence="9">
    <location>
        <position position="253"/>
    </location>
    <ligand>
        <name>substrate</name>
    </ligand>
</feature>
<dbReference type="EC" id="1.1.1.22" evidence="3 7"/>
<dbReference type="PANTHER" id="PTHR43750">
    <property type="entry name" value="UDP-GLUCOSE 6-DEHYDROGENASE TUAD"/>
    <property type="match status" value="1"/>
</dbReference>
<evidence type="ECO:0000256" key="9">
    <source>
        <dbReference type="PIRSR" id="PIRSR500134-2"/>
    </source>
</evidence>
<keyword evidence="5 7" id="KW-0520">NAD</keyword>
<evidence type="ECO:0000256" key="10">
    <source>
        <dbReference type="PIRSR" id="PIRSR500134-3"/>
    </source>
</evidence>
<reference evidence="12 13" key="1">
    <citation type="journal article" date="2019" name="Microb. Cell Fact.">
        <title>Exploring novel herbicidin analogues by transcriptional regulator overexpression and MS/MS molecular networking.</title>
        <authorList>
            <person name="Shi Y."/>
            <person name="Gu R."/>
            <person name="Li Y."/>
            <person name="Wang X."/>
            <person name="Ren W."/>
            <person name="Li X."/>
            <person name="Wang L."/>
            <person name="Xie Y."/>
            <person name="Hong B."/>
        </authorList>
    </citation>
    <scope>NUCLEOTIDE SEQUENCE [LARGE SCALE GENOMIC DNA]</scope>
    <source>
        <strain evidence="12 13">US-43</strain>
    </source>
</reference>
<dbReference type="SMART" id="SM00984">
    <property type="entry name" value="UDPG_MGDP_dh_C"/>
    <property type="match status" value="1"/>
</dbReference>
<dbReference type="Gene3D" id="1.20.5.100">
    <property type="entry name" value="Cytochrome c1, transmembrane anchor, C-terminal"/>
    <property type="match status" value="1"/>
</dbReference>
<evidence type="ECO:0000256" key="4">
    <source>
        <dbReference type="ARBA" id="ARBA00023002"/>
    </source>
</evidence>
<dbReference type="InterPro" id="IPR036291">
    <property type="entry name" value="NAD(P)-bd_dom_sf"/>
</dbReference>
<gene>
    <name evidence="12" type="ORF">FRZ00_15460</name>
</gene>
<comment type="catalytic activity">
    <reaction evidence="6 7">
        <text>UDP-alpha-D-glucose + 2 NAD(+) + H2O = UDP-alpha-D-glucuronate + 2 NADH + 3 H(+)</text>
        <dbReference type="Rhea" id="RHEA:23596"/>
        <dbReference type="ChEBI" id="CHEBI:15377"/>
        <dbReference type="ChEBI" id="CHEBI:15378"/>
        <dbReference type="ChEBI" id="CHEBI:57540"/>
        <dbReference type="ChEBI" id="CHEBI:57945"/>
        <dbReference type="ChEBI" id="CHEBI:58052"/>
        <dbReference type="ChEBI" id="CHEBI:58885"/>
        <dbReference type="EC" id="1.1.1.22"/>
    </reaction>
</comment>
<feature type="binding site" evidence="10">
    <location>
        <position position="324"/>
    </location>
    <ligand>
        <name>NAD(+)</name>
        <dbReference type="ChEBI" id="CHEBI:57540"/>
    </ligand>
</feature>
<dbReference type="UniPathway" id="UPA00038">
    <property type="reaction ID" value="UER00491"/>
</dbReference>
<evidence type="ECO:0000313" key="12">
    <source>
        <dbReference type="EMBL" id="KAB7844825.1"/>
    </source>
</evidence>
<feature type="domain" description="UDP-glucose/GDP-mannose dehydrogenase C-terminal" evidence="11">
    <location>
        <begin position="310"/>
        <end position="413"/>
    </location>
</feature>
<feature type="binding site" evidence="9">
    <location>
        <begin position="245"/>
        <end position="249"/>
    </location>
    <ligand>
        <name>substrate</name>
    </ligand>
</feature>
<dbReference type="InterPro" id="IPR028357">
    <property type="entry name" value="UDPglc_DH_bac"/>
</dbReference>
<dbReference type="InterPro" id="IPR001732">
    <property type="entry name" value="UDP-Glc/GDP-Man_DH_N"/>
</dbReference>
<evidence type="ECO:0000259" key="11">
    <source>
        <dbReference type="SMART" id="SM00984"/>
    </source>
</evidence>
<dbReference type="OrthoDB" id="5193947at2"/>